<dbReference type="AlphaFoldDB" id="A0A162M4N5"/>
<comment type="similarity">
    <text evidence="3">Belongs to the bacterial microcompartments protein family.</text>
</comment>
<evidence type="ECO:0000259" key="5">
    <source>
        <dbReference type="PROSITE" id="PS51930"/>
    </source>
</evidence>
<dbReference type="CDD" id="cd07045">
    <property type="entry name" value="BMC_CcmK_like"/>
    <property type="match status" value="1"/>
</dbReference>
<proteinExistence type="inferred from homology"/>
<dbReference type="SUPFAM" id="SSF143414">
    <property type="entry name" value="CcmK-like"/>
    <property type="match status" value="1"/>
</dbReference>
<comment type="subcellular location">
    <subcellularLocation>
        <location evidence="1">Bacterial microcompartment</location>
    </subcellularLocation>
</comment>
<dbReference type="Proteomes" id="UP000076967">
    <property type="component" value="Unassembled WGS sequence"/>
</dbReference>
<dbReference type="InterPro" id="IPR037233">
    <property type="entry name" value="CcmK-like_sf"/>
</dbReference>
<feature type="region of interest" description="Disordered" evidence="4">
    <location>
        <begin position="195"/>
        <end position="228"/>
    </location>
</feature>
<name>A0A162M4N5_9BACL</name>
<evidence type="ECO:0000256" key="4">
    <source>
        <dbReference type="SAM" id="MobiDB-lite"/>
    </source>
</evidence>
<dbReference type="PANTHER" id="PTHR33941:SF11">
    <property type="entry name" value="BACTERIAL MICROCOMPARTMENT SHELL PROTEIN PDUJ"/>
    <property type="match status" value="1"/>
</dbReference>
<evidence type="ECO:0000256" key="1">
    <source>
        <dbReference type="ARBA" id="ARBA00024322"/>
    </source>
</evidence>
<dbReference type="InterPro" id="IPR000249">
    <property type="entry name" value="BMC_dom"/>
</dbReference>
<keyword evidence="7" id="KW-1185">Reference proteome</keyword>
<dbReference type="STRING" id="494026.PGLA_19790"/>
<dbReference type="GO" id="GO:0031469">
    <property type="term" value="C:bacterial microcompartment"/>
    <property type="evidence" value="ECO:0007669"/>
    <property type="project" value="UniProtKB-SubCell"/>
</dbReference>
<dbReference type="InterPro" id="IPR044872">
    <property type="entry name" value="CcmK/CsoS1_BMC"/>
</dbReference>
<gene>
    <name evidence="6" type="ORF">PGLA_19790</name>
</gene>
<dbReference type="InterPro" id="IPR050575">
    <property type="entry name" value="BMC_shell"/>
</dbReference>
<accession>A0A162M4N5</accession>
<dbReference type="Pfam" id="PF00936">
    <property type="entry name" value="BMC"/>
    <property type="match status" value="1"/>
</dbReference>
<feature type="domain" description="BMC" evidence="5">
    <location>
        <begin position="7"/>
        <end position="91"/>
    </location>
</feature>
<dbReference type="SMART" id="SM00877">
    <property type="entry name" value="BMC"/>
    <property type="match status" value="1"/>
</dbReference>
<evidence type="ECO:0000313" key="7">
    <source>
        <dbReference type="Proteomes" id="UP000076967"/>
    </source>
</evidence>
<keyword evidence="2" id="KW-1283">Bacterial microcompartment</keyword>
<protein>
    <recommendedName>
        <fullName evidence="5">BMC domain-containing protein</fullName>
    </recommendedName>
</protein>
<comment type="caution">
    <text evidence="6">The sequence shown here is derived from an EMBL/GenBank/DDBJ whole genome shotgun (WGS) entry which is preliminary data.</text>
</comment>
<organism evidence="6 7">
    <name type="scientific">Paenibacillus glacialis</name>
    <dbReference type="NCBI Taxonomy" id="494026"/>
    <lineage>
        <taxon>Bacteria</taxon>
        <taxon>Bacillati</taxon>
        <taxon>Bacillota</taxon>
        <taxon>Bacilli</taxon>
        <taxon>Bacillales</taxon>
        <taxon>Paenibacillaceae</taxon>
        <taxon>Paenibacillus</taxon>
    </lineage>
</organism>
<sequence length="228" mass="23818">MAMKNIALGLVEVRGYLGAIAAADAALKAASVTCIGLEIIKGGLVTVKITGDVGAVQAAVEAGADKATQLNVLLTRHVIARLHEETAAIVKMTDIEQAEEQLAVKDTYDENVALDGADTAELDTPSTDAVEADVVADAVEEEADAVSTEPDADKLDFGRISVTESAADESELSVQAMNKSTSPIIVIDLPKELAKEQIGSTGDSPAMKSRKPVVKETSRTTKTTKSRL</sequence>
<evidence type="ECO:0000256" key="3">
    <source>
        <dbReference type="PROSITE-ProRule" id="PRU01278"/>
    </source>
</evidence>
<dbReference type="PROSITE" id="PS51930">
    <property type="entry name" value="BMC_2"/>
    <property type="match status" value="1"/>
</dbReference>
<evidence type="ECO:0000313" key="6">
    <source>
        <dbReference type="EMBL" id="OAB38343.1"/>
    </source>
</evidence>
<dbReference type="Gene3D" id="3.30.70.1710">
    <property type="match status" value="1"/>
</dbReference>
<reference evidence="6 7" key="1">
    <citation type="submission" date="2016-03" db="EMBL/GenBank/DDBJ databases">
        <title>Draft genome sequence of Paenibacillus glacialis DSM 22343.</title>
        <authorList>
            <person name="Shin S.-K."/>
            <person name="Yi H."/>
        </authorList>
    </citation>
    <scope>NUCLEOTIDE SEQUENCE [LARGE SCALE GENOMIC DNA]</scope>
    <source>
        <strain evidence="6 7">DSM 22343</strain>
    </source>
</reference>
<evidence type="ECO:0000256" key="2">
    <source>
        <dbReference type="ARBA" id="ARBA00024446"/>
    </source>
</evidence>
<dbReference type="EMBL" id="LVJH01000048">
    <property type="protein sequence ID" value="OAB38343.1"/>
    <property type="molecule type" value="Genomic_DNA"/>
</dbReference>
<dbReference type="PANTHER" id="PTHR33941">
    <property type="entry name" value="PROPANEDIOL UTILIZATION PROTEIN PDUA"/>
    <property type="match status" value="1"/>
</dbReference>